<accession>A0AAF0BSK2</accession>
<dbReference type="AlphaFoldDB" id="A0AAF0BSK2"/>
<evidence type="ECO:0000313" key="2">
    <source>
        <dbReference type="Proteomes" id="UP001216390"/>
    </source>
</evidence>
<dbReference type="SUPFAM" id="SSF55961">
    <property type="entry name" value="Bet v1-like"/>
    <property type="match status" value="1"/>
</dbReference>
<proteinExistence type="predicted"/>
<dbReference type="RefSeq" id="WP_272737968.1">
    <property type="nucleotide sequence ID" value="NZ_CP116942.1"/>
</dbReference>
<dbReference type="KEGG" id="ima:PO878_06885"/>
<keyword evidence="2" id="KW-1185">Reference proteome</keyword>
<dbReference type="Pfam" id="PF10604">
    <property type="entry name" value="Polyketide_cyc2"/>
    <property type="match status" value="1"/>
</dbReference>
<dbReference type="InterPro" id="IPR023393">
    <property type="entry name" value="START-like_dom_sf"/>
</dbReference>
<sequence length="162" mass="17793">MNENPAPRTRPATVSLRESVVVAVPAEVAWRIVAHQERDPEWRHGVREMRTDPPGEVVVGSRSDEVITVAGRTYRNVGRIDRVEPGRSFTWHTTEGADAHGSRTVRPLGDARCEVTLELHVRPSGLDRLLAPVTGRVLARSLRRDGHALAALARHEASAPVA</sequence>
<organism evidence="1 2">
    <name type="scientific">Iamia majanohamensis</name>
    <dbReference type="NCBI Taxonomy" id="467976"/>
    <lineage>
        <taxon>Bacteria</taxon>
        <taxon>Bacillati</taxon>
        <taxon>Actinomycetota</taxon>
        <taxon>Acidimicrobiia</taxon>
        <taxon>Acidimicrobiales</taxon>
        <taxon>Iamiaceae</taxon>
        <taxon>Iamia</taxon>
    </lineage>
</organism>
<dbReference type="EMBL" id="CP116942">
    <property type="protein sequence ID" value="WCO68451.1"/>
    <property type="molecule type" value="Genomic_DNA"/>
</dbReference>
<evidence type="ECO:0000313" key="1">
    <source>
        <dbReference type="EMBL" id="WCO68451.1"/>
    </source>
</evidence>
<dbReference type="Gene3D" id="3.30.530.20">
    <property type="match status" value="1"/>
</dbReference>
<dbReference type="Proteomes" id="UP001216390">
    <property type="component" value="Chromosome"/>
</dbReference>
<name>A0AAF0BSK2_9ACTN</name>
<dbReference type="InterPro" id="IPR019587">
    <property type="entry name" value="Polyketide_cyclase/dehydratase"/>
</dbReference>
<reference evidence="1" key="1">
    <citation type="submission" date="2023-01" db="EMBL/GenBank/DDBJ databases">
        <title>The diversity of Class Acidimicrobiia in South China Sea sediment environments and the proposal of Iamia marina sp. nov., a novel species of the genus Iamia.</title>
        <authorList>
            <person name="He Y."/>
            <person name="Tian X."/>
        </authorList>
    </citation>
    <scope>NUCLEOTIDE SEQUENCE</scope>
    <source>
        <strain evidence="1">DSM 19957</strain>
    </source>
</reference>
<gene>
    <name evidence="1" type="ORF">PO878_06885</name>
</gene>
<protein>
    <submittedName>
        <fullName evidence="1">SRPBCC family protein</fullName>
    </submittedName>
</protein>